<dbReference type="RefSeq" id="WP_020643774.1">
    <property type="nucleotide sequence ID" value="NZ_QHHU01000088.1"/>
</dbReference>
<dbReference type="Pfam" id="PF04978">
    <property type="entry name" value="MST"/>
    <property type="match status" value="1"/>
</dbReference>
<proteinExistence type="predicted"/>
<sequence length="164" mass="18045">MTREHEELLGLLTEVRSRLLIPVRGLTDAEAAKRTTVSELTLGGLIRHLATGERMWLQVLRNADGSLPDGMLNTAQYSMSETLSHWLSAYEVAAAETDAYVTSLPSLDVEVQLPTTPWSPPEPRFWSARRIVLHLIHETAQHAGHADIIRESLDGANSTAQLGA</sequence>
<dbReference type="SUPFAM" id="SSF109854">
    <property type="entry name" value="DinB/YfiT-like putative metalloenzymes"/>
    <property type="match status" value="1"/>
</dbReference>
<name>A0A428VZN9_AMYBA</name>
<dbReference type="InterPro" id="IPR034660">
    <property type="entry name" value="DinB/YfiT-like"/>
</dbReference>
<gene>
    <name evidence="1" type="ORF">DMA12_41030</name>
</gene>
<protein>
    <submittedName>
        <fullName evidence="1">DinB family protein</fullName>
    </submittedName>
</protein>
<comment type="caution">
    <text evidence="1">The sequence shown here is derived from an EMBL/GenBank/DDBJ whole genome shotgun (WGS) entry which is preliminary data.</text>
</comment>
<evidence type="ECO:0000313" key="1">
    <source>
        <dbReference type="EMBL" id="RSM36300.1"/>
    </source>
</evidence>
<reference evidence="1 2" key="1">
    <citation type="submission" date="2018-05" db="EMBL/GenBank/DDBJ databases">
        <title>Evolution of GPA BGCs.</title>
        <authorList>
            <person name="Waglechner N."/>
            <person name="Wright G.D."/>
        </authorList>
    </citation>
    <scope>NUCLEOTIDE SEQUENCE [LARGE SCALE GENOMIC DNA]</scope>
    <source>
        <strain evidence="1 2">DSM 5908</strain>
    </source>
</reference>
<dbReference type="Gene3D" id="1.20.120.450">
    <property type="entry name" value="dinb family like domain"/>
    <property type="match status" value="1"/>
</dbReference>
<evidence type="ECO:0000313" key="2">
    <source>
        <dbReference type="Proteomes" id="UP000286716"/>
    </source>
</evidence>
<dbReference type="AlphaFoldDB" id="A0A428VZN9"/>
<accession>A0A428VZN9</accession>
<dbReference type="InterPro" id="IPR007061">
    <property type="entry name" value="MST-like"/>
</dbReference>
<organism evidence="1 2">
    <name type="scientific">Amycolatopsis balhimycina DSM 5908</name>
    <dbReference type="NCBI Taxonomy" id="1081091"/>
    <lineage>
        <taxon>Bacteria</taxon>
        <taxon>Bacillati</taxon>
        <taxon>Actinomycetota</taxon>
        <taxon>Actinomycetes</taxon>
        <taxon>Pseudonocardiales</taxon>
        <taxon>Pseudonocardiaceae</taxon>
        <taxon>Amycolatopsis</taxon>
    </lineage>
</organism>
<dbReference type="OrthoDB" id="4548523at2"/>
<dbReference type="EMBL" id="QHHU01000088">
    <property type="protein sequence ID" value="RSM36300.1"/>
    <property type="molecule type" value="Genomic_DNA"/>
</dbReference>
<dbReference type="Proteomes" id="UP000286716">
    <property type="component" value="Unassembled WGS sequence"/>
</dbReference>
<keyword evidence="2" id="KW-1185">Reference proteome</keyword>